<dbReference type="PANTHER" id="PTHR46554:SF2">
    <property type="entry name" value="TFIIS N-TERMINAL DOMAIN-CONTAINING PROTEIN"/>
    <property type="match status" value="1"/>
</dbReference>
<accession>A0A4S4EUT2</accession>
<sequence length="522" mass="59184">MDSLVPLNGDADSPNTLGSVVQDRRKSNSDFWVLAETRFSDLGWSGFDSEVDFSTMVIKSRTLDNWRDYFRTSNFDIFDIIENAIIVAASDCPQEFRLRRDRIAVTLFSCKLIRCVGCERVELKVPVEDEDQGCKSGFEKNGCEFENGGGKESKVNSSRDDQVEMNFNPVSNYSYGEAEALTDDIEEESQIFGEVLRIKKIIDNRQDESDSVLFDSLRRLQLMVLSVDTLKATEIGKSVNALRKHGSKQIRHLARTLIEVWKDMVDAWVIATAAIADAEGTPESVNPSVVDEEEEGLPSPPLDEGAFLNKHNRAPQTDTFCFFFCLSQLRLPKFFDGIDDDGNPRNSGEFKKNRENGRNPSMANQTVPKWKQQVPHEPYVPATDKKGEERKNQEPVMKKPNAVVKPHKPLNTESGPGRLTKLNMEQKVSNETKSQQNSNRPITIQKKPLAAQEDKPKCLDDAAKLEAAKRKLHERYQQAENAKRQRTIQVMELQDLPKQGLGPRNPHMRPGNHNRHWANGRR</sequence>
<dbReference type="InterPro" id="IPR003617">
    <property type="entry name" value="TFIIS/CRSP70_N_sub"/>
</dbReference>
<evidence type="ECO:0000256" key="4">
    <source>
        <dbReference type="SAM" id="MobiDB-lite"/>
    </source>
</evidence>
<dbReference type="SUPFAM" id="SSF47676">
    <property type="entry name" value="Conserved domain common to transcription factors TFIIS, elongin A, CRSP70"/>
    <property type="match status" value="1"/>
</dbReference>
<name>A0A4S4EUT2_CAMSN</name>
<feature type="compositionally biased region" description="Polar residues" evidence="4">
    <location>
        <begin position="358"/>
        <end position="367"/>
    </location>
</feature>
<feature type="compositionally biased region" description="Basic and acidic residues" evidence="4">
    <location>
        <begin position="383"/>
        <end position="397"/>
    </location>
</feature>
<dbReference type="InterPro" id="IPR017923">
    <property type="entry name" value="TFIIS_N"/>
</dbReference>
<dbReference type="CDD" id="cd00183">
    <property type="entry name" value="TFIIS_I"/>
    <property type="match status" value="1"/>
</dbReference>
<dbReference type="GO" id="GO:0005634">
    <property type="term" value="C:nucleus"/>
    <property type="evidence" value="ECO:0007669"/>
    <property type="project" value="UniProtKB-SubCell"/>
</dbReference>
<reference evidence="6 7" key="1">
    <citation type="journal article" date="2018" name="Proc. Natl. Acad. Sci. U.S.A.">
        <title>Draft genome sequence of Camellia sinensis var. sinensis provides insights into the evolution of the tea genome and tea quality.</title>
        <authorList>
            <person name="Wei C."/>
            <person name="Yang H."/>
            <person name="Wang S."/>
            <person name="Zhao J."/>
            <person name="Liu C."/>
            <person name="Gao L."/>
            <person name="Xia E."/>
            <person name="Lu Y."/>
            <person name="Tai Y."/>
            <person name="She G."/>
            <person name="Sun J."/>
            <person name="Cao H."/>
            <person name="Tong W."/>
            <person name="Gao Q."/>
            <person name="Li Y."/>
            <person name="Deng W."/>
            <person name="Jiang X."/>
            <person name="Wang W."/>
            <person name="Chen Q."/>
            <person name="Zhang S."/>
            <person name="Li H."/>
            <person name="Wu J."/>
            <person name="Wang P."/>
            <person name="Li P."/>
            <person name="Shi C."/>
            <person name="Zheng F."/>
            <person name="Jian J."/>
            <person name="Huang B."/>
            <person name="Shan D."/>
            <person name="Shi M."/>
            <person name="Fang C."/>
            <person name="Yue Y."/>
            <person name="Li F."/>
            <person name="Li D."/>
            <person name="Wei S."/>
            <person name="Han B."/>
            <person name="Jiang C."/>
            <person name="Yin Y."/>
            <person name="Xia T."/>
            <person name="Zhang Z."/>
            <person name="Bennetzen J.L."/>
            <person name="Zhao S."/>
            <person name="Wan X."/>
        </authorList>
    </citation>
    <scope>NUCLEOTIDE SEQUENCE [LARGE SCALE GENOMIC DNA]</scope>
    <source>
        <strain evidence="7">cv. Shuchazao</strain>
        <tissue evidence="6">Leaf</tissue>
    </source>
</reference>
<evidence type="ECO:0000256" key="2">
    <source>
        <dbReference type="ARBA" id="ARBA00023242"/>
    </source>
</evidence>
<feature type="compositionally biased region" description="Basic and acidic residues" evidence="4">
    <location>
        <begin position="348"/>
        <end position="357"/>
    </location>
</feature>
<evidence type="ECO:0000313" key="7">
    <source>
        <dbReference type="Proteomes" id="UP000306102"/>
    </source>
</evidence>
<evidence type="ECO:0000256" key="1">
    <source>
        <dbReference type="ARBA" id="ARBA00004123"/>
    </source>
</evidence>
<keyword evidence="2 3" id="KW-0539">Nucleus</keyword>
<dbReference type="Pfam" id="PF08711">
    <property type="entry name" value="Med26"/>
    <property type="match status" value="1"/>
</dbReference>
<feature type="region of interest" description="Disordered" evidence="4">
    <location>
        <begin position="497"/>
        <end position="522"/>
    </location>
</feature>
<dbReference type="PANTHER" id="PTHR46554">
    <property type="entry name" value="MEDIATOR OF RNA POLYMERASE II TRANSCRIPTION SUBUNIT 26A-RELATED"/>
    <property type="match status" value="1"/>
</dbReference>
<organism evidence="6 7">
    <name type="scientific">Camellia sinensis var. sinensis</name>
    <name type="common">China tea</name>
    <dbReference type="NCBI Taxonomy" id="542762"/>
    <lineage>
        <taxon>Eukaryota</taxon>
        <taxon>Viridiplantae</taxon>
        <taxon>Streptophyta</taxon>
        <taxon>Embryophyta</taxon>
        <taxon>Tracheophyta</taxon>
        <taxon>Spermatophyta</taxon>
        <taxon>Magnoliopsida</taxon>
        <taxon>eudicotyledons</taxon>
        <taxon>Gunneridae</taxon>
        <taxon>Pentapetalae</taxon>
        <taxon>asterids</taxon>
        <taxon>Ericales</taxon>
        <taxon>Theaceae</taxon>
        <taxon>Camellia</taxon>
    </lineage>
</organism>
<dbReference type="EMBL" id="SDRB02001765">
    <property type="protein sequence ID" value="THG20711.1"/>
    <property type="molecule type" value="Genomic_DNA"/>
</dbReference>
<dbReference type="InterPro" id="IPR035441">
    <property type="entry name" value="TFIIS/LEDGF_dom_sf"/>
</dbReference>
<evidence type="ECO:0000256" key="3">
    <source>
        <dbReference type="PROSITE-ProRule" id="PRU00649"/>
    </source>
</evidence>
<gene>
    <name evidence="6" type="ORF">TEA_005818</name>
</gene>
<feature type="compositionally biased region" description="Basic residues" evidence="4">
    <location>
        <begin position="506"/>
        <end position="522"/>
    </location>
</feature>
<feature type="compositionally biased region" description="Polar residues" evidence="4">
    <location>
        <begin position="426"/>
        <end position="442"/>
    </location>
</feature>
<feature type="region of interest" description="Disordered" evidence="4">
    <location>
        <begin position="337"/>
        <end position="397"/>
    </location>
</feature>
<comment type="subcellular location">
    <subcellularLocation>
        <location evidence="1 3">Nucleus</location>
    </subcellularLocation>
</comment>
<feature type="region of interest" description="Disordered" evidence="4">
    <location>
        <begin position="280"/>
        <end position="309"/>
    </location>
</feature>
<dbReference type="SMART" id="SM00509">
    <property type="entry name" value="TFS2N"/>
    <property type="match status" value="1"/>
</dbReference>
<dbReference type="Gene3D" id="1.20.930.10">
    <property type="entry name" value="Conserved domain common to transcription factors TFIIS, elongin A, CRSP70"/>
    <property type="match status" value="1"/>
</dbReference>
<evidence type="ECO:0000259" key="5">
    <source>
        <dbReference type="PROSITE" id="PS51319"/>
    </source>
</evidence>
<feature type="domain" description="TFIIS N-terminal" evidence="5">
    <location>
        <begin position="193"/>
        <end position="268"/>
    </location>
</feature>
<protein>
    <recommendedName>
        <fullName evidence="5">TFIIS N-terminal domain-containing protein</fullName>
    </recommendedName>
</protein>
<dbReference type="AlphaFoldDB" id="A0A4S4EUT2"/>
<evidence type="ECO:0000313" key="6">
    <source>
        <dbReference type="EMBL" id="THG20711.1"/>
    </source>
</evidence>
<feature type="region of interest" description="Disordered" evidence="4">
    <location>
        <begin position="426"/>
        <end position="456"/>
    </location>
</feature>
<dbReference type="PROSITE" id="PS51319">
    <property type="entry name" value="TFIIS_N"/>
    <property type="match status" value="1"/>
</dbReference>
<proteinExistence type="predicted"/>
<dbReference type="Proteomes" id="UP000306102">
    <property type="component" value="Unassembled WGS sequence"/>
</dbReference>
<keyword evidence="7" id="KW-1185">Reference proteome</keyword>
<comment type="caution">
    <text evidence="6">The sequence shown here is derived from an EMBL/GenBank/DDBJ whole genome shotgun (WGS) entry which is preliminary data.</text>
</comment>